<dbReference type="Pfam" id="PF03009">
    <property type="entry name" value="GDPD"/>
    <property type="match status" value="1"/>
</dbReference>
<evidence type="ECO:0000313" key="1">
    <source>
        <dbReference type="EMBL" id="BBH21459.1"/>
    </source>
</evidence>
<dbReference type="EMBL" id="AP019308">
    <property type="protein sequence ID" value="BBH21459.1"/>
    <property type="molecule type" value="Genomic_DNA"/>
</dbReference>
<proteinExistence type="predicted"/>
<gene>
    <name evidence="1" type="primary">glpQ_2</name>
    <name evidence="1" type="ORF">Back11_28040</name>
</gene>
<accession>A0A3G9JER9</accession>
<dbReference type="KEGG" id="pbk:Back11_28040"/>
<sequence>MSDITHSCVAHRGASGLAPENTMEAFREALAFPYVEWIELDVQLSSDGIPVVIHDDMLKRTTDGSGRVADFTAKQLSSLNAVSWYSKQLPAEGIPSLEEVLDATIGRCRLNIELKTYGGRYPGLEQKVVELLYKKGLQHDSVLTSFDSGALQTVRQLSKDIRTGLITDLAPWTLLTDLQRLDASFLSIGYASISSALMKTMQDANITVMAWTVNDIAMMKRLTKLDPTILICTNYPDRFGQALRELHE</sequence>
<dbReference type="GO" id="GO:0006629">
    <property type="term" value="P:lipid metabolic process"/>
    <property type="evidence" value="ECO:0007669"/>
    <property type="project" value="InterPro"/>
</dbReference>
<reference evidence="1 2" key="1">
    <citation type="submission" date="2018-11" db="EMBL/GenBank/DDBJ databases">
        <title>Complete genome sequence of Paenibacillus baekrokdamisoli strain KCTC 33723.</title>
        <authorList>
            <person name="Kang S.W."/>
            <person name="Lee K.C."/>
            <person name="Kim K.K."/>
            <person name="Kim J.S."/>
            <person name="Kim D.S."/>
            <person name="Ko S.H."/>
            <person name="Yang S.H."/>
            <person name="Lee J.S."/>
        </authorList>
    </citation>
    <scope>NUCLEOTIDE SEQUENCE [LARGE SCALE GENOMIC DNA]</scope>
    <source>
        <strain evidence="1 2">KCTC 33723</strain>
    </source>
</reference>
<name>A0A3G9JER9_9BACL</name>
<dbReference type="InterPro" id="IPR017946">
    <property type="entry name" value="PLC-like_Pdiesterase_TIM-brl"/>
</dbReference>
<dbReference type="Proteomes" id="UP000275368">
    <property type="component" value="Chromosome"/>
</dbReference>
<dbReference type="PANTHER" id="PTHR46211">
    <property type="entry name" value="GLYCEROPHOSPHORYL DIESTER PHOSPHODIESTERASE"/>
    <property type="match status" value="1"/>
</dbReference>
<organism evidence="1 2">
    <name type="scientific">Paenibacillus baekrokdamisoli</name>
    <dbReference type="NCBI Taxonomy" id="1712516"/>
    <lineage>
        <taxon>Bacteria</taxon>
        <taxon>Bacillati</taxon>
        <taxon>Bacillota</taxon>
        <taxon>Bacilli</taxon>
        <taxon>Bacillales</taxon>
        <taxon>Paenibacillaceae</taxon>
        <taxon>Paenibacillus</taxon>
    </lineage>
</organism>
<dbReference type="PANTHER" id="PTHR46211:SF14">
    <property type="entry name" value="GLYCEROPHOSPHODIESTER PHOSPHODIESTERASE"/>
    <property type="match status" value="1"/>
</dbReference>
<evidence type="ECO:0000313" key="2">
    <source>
        <dbReference type="Proteomes" id="UP000275368"/>
    </source>
</evidence>
<dbReference type="AlphaFoldDB" id="A0A3G9JER9"/>
<keyword evidence="2" id="KW-1185">Reference proteome</keyword>
<protein>
    <submittedName>
        <fullName evidence="1">Glycerophosphoryl diester phosphodiesterase</fullName>
    </submittedName>
</protein>
<dbReference type="PROSITE" id="PS51704">
    <property type="entry name" value="GP_PDE"/>
    <property type="match status" value="1"/>
</dbReference>
<dbReference type="Gene3D" id="3.20.20.190">
    <property type="entry name" value="Phosphatidylinositol (PI) phosphodiesterase"/>
    <property type="match status" value="1"/>
</dbReference>
<dbReference type="InterPro" id="IPR030395">
    <property type="entry name" value="GP_PDE_dom"/>
</dbReference>
<dbReference type="RefSeq" id="WP_221226769.1">
    <property type="nucleotide sequence ID" value="NZ_AP019308.1"/>
</dbReference>
<dbReference type="GO" id="GO:0008081">
    <property type="term" value="F:phosphoric diester hydrolase activity"/>
    <property type="evidence" value="ECO:0007669"/>
    <property type="project" value="InterPro"/>
</dbReference>
<dbReference type="SUPFAM" id="SSF51695">
    <property type="entry name" value="PLC-like phosphodiesterases"/>
    <property type="match status" value="1"/>
</dbReference>